<reference evidence="3 4" key="1">
    <citation type="submission" date="2015-11" db="EMBL/GenBank/DDBJ databases">
        <title>Genomes and virulence difference between two physiological races of Phytophthora nicotianae.</title>
        <authorList>
            <person name="Liu H."/>
            <person name="Ma X."/>
            <person name="Yu H."/>
            <person name="Fang D."/>
            <person name="Li Y."/>
            <person name="Wang X."/>
            <person name="Wang W."/>
            <person name="Dong Y."/>
            <person name="Xiao B."/>
        </authorList>
    </citation>
    <scope>NUCLEOTIDE SEQUENCE [LARGE SCALE GENOMIC DNA]</scope>
    <source>
        <strain evidence="4">race 0</strain>
    </source>
</reference>
<evidence type="ECO:0000259" key="2">
    <source>
        <dbReference type="PROSITE" id="PS51186"/>
    </source>
</evidence>
<gene>
    <name evidence="3" type="ORF">AM587_10015022</name>
</gene>
<sequence length="283" mass="31902">MAPTVSSTTATPPAPVPANDATKIAIRSFRKDDLPQAIQLFKEGMLCYPAQRENPRLLEFIEDSLKTDLSDIEGTYIAPGGNYWVATPHDEPTLVVGMVGLEAKPDNEGELRRMSVKMSHRRYGVGRLLLSTLEHWAAEHQFNKIWLTTGSVMQKARDFYVSAGYVETDAYLIREEPPVYAVVKLEKDANAGKLRRMSVKENYRRRGVGHLLIQVLEDWAKKHGYHKIWLGAGTVMEKARAFYSSEGYTQTKTFVINEDPHIEGVVSEKTLDNDAIRKNTHIA</sequence>
<dbReference type="Gene3D" id="3.40.630.30">
    <property type="match status" value="2"/>
</dbReference>
<protein>
    <submittedName>
        <fullName evidence="3">N-acetyltransferase CML2</fullName>
    </submittedName>
</protein>
<dbReference type="PROSITE" id="PS51186">
    <property type="entry name" value="GNAT"/>
    <property type="match status" value="2"/>
</dbReference>
<dbReference type="OrthoDB" id="91894at2759"/>
<dbReference type="SUPFAM" id="SSF55729">
    <property type="entry name" value="Acyl-CoA N-acyltransferases (Nat)"/>
    <property type="match status" value="2"/>
</dbReference>
<dbReference type="InterPro" id="IPR000182">
    <property type="entry name" value="GNAT_dom"/>
</dbReference>
<dbReference type="CDD" id="cd04301">
    <property type="entry name" value="NAT_SF"/>
    <property type="match status" value="2"/>
</dbReference>
<dbReference type="PANTHER" id="PTHR13947">
    <property type="entry name" value="GNAT FAMILY N-ACETYLTRANSFERASE"/>
    <property type="match status" value="1"/>
</dbReference>
<accession>A0A0W8E089</accession>
<dbReference type="STRING" id="4790.A0A0W8E089"/>
<feature type="domain" description="N-acetyltransferase" evidence="2">
    <location>
        <begin position="183"/>
        <end position="272"/>
    </location>
</feature>
<dbReference type="Pfam" id="PF00583">
    <property type="entry name" value="Acetyltransf_1"/>
    <property type="match status" value="2"/>
</dbReference>
<dbReference type="InterPro" id="IPR016181">
    <property type="entry name" value="Acyl_CoA_acyltransferase"/>
</dbReference>
<evidence type="ECO:0000256" key="1">
    <source>
        <dbReference type="ARBA" id="ARBA00022679"/>
    </source>
</evidence>
<dbReference type="Proteomes" id="UP000052943">
    <property type="component" value="Unassembled WGS sequence"/>
</dbReference>
<proteinExistence type="predicted"/>
<dbReference type="GO" id="GO:0008080">
    <property type="term" value="F:N-acetyltransferase activity"/>
    <property type="evidence" value="ECO:0007669"/>
    <property type="project" value="InterPro"/>
</dbReference>
<dbReference type="EMBL" id="LNFO01000198">
    <property type="protein sequence ID" value="KUG01814.1"/>
    <property type="molecule type" value="Genomic_DNA"/>
</dbReference>
<keyword evidence="1" id="KW-0808">Transferase</keyword>
<evidence type="ECO:0000313" key="4">
    <source>
        <dbReference type="Proteomes" id="UP000052943"/>
    </source>
</evidence>
<dbReference type="PANTHER" id="PTHR13947:SF37">
    <property type="entry name" value="LD18367P"/>
    <property type="match status" value="1"/>
</dbReference>
<organism evidence="3 4">
    <name type="scientific">Phytophthora nicotianae</name>
    <name type="common">Potato buckeye rot agent</name>
    <name type="synonym">Phytophthora parasitica</name>
    <dbReference type="NCBI Taxonomy" id="4792"/>
    <lineage>
        <taxon>Eukaryota</taxon>
        <taxon>Sar</taxon>
        <taxon>Stramenopiles</taxon>
        <taxon>Oomycota</taxon>
        <taxon>Peronosporomycetes</taxon>
        <taxon>Peronosporales</taxon>
        <taxon>Peronosporaceae</taxon>
        <taxon>Phytophthora</taxon>
    </lineage>
</organism>
<comment type="caution">
    <text evidence="3">The sequence shown here is derived from an EMBL/GenBank/DDBJ whole genome shotgun (WGS) entry which is preliminary data.</text>
</comment>
<dbReference type="AlphaFoldDB" id="A0A0W8E089"/>
<dbReference type="InterPro" id="IPR050769">
    <property type="entry name" value="NAT_camello-type"/>
</dbReference>
<evidence type="ECO:0000313" key="3">
    <source>
        <dbReference type="EMBL" id="KUG01814.1"/>
    </source>
</evidence>
<name>A0A0W8E089_PHYNI</name>
<feature type="domain" description="N-acetyltransferase" evidence="2">
    <location>
        <begin position="24"/>
        <end position="186"/>
    </location>
</feature>